<feature type="compositionally biased region" description="Basic residues" evidence="1">
    <location>
        <begin position="137"/>
        <end position="153"/>
    </location>
</feature>
<feature type="compositionally biased region" description="Low complexity" evidence="1">
    <location>
        <begin position="104"/>
        <end position="113"/>
    </location>
</feature>
<accession>A0AAP0EIP3</accession>
<evidence type="ECO:0000256" key="1">
    <source>
        <dbReference type="SAM" id="MobiDB-lite"/>
    </source>
</evidence>
<reference evidence="2 3" key="1">
    <citation type="submission" date="2024-01" db="EMBL/GenBank/DDBJ databases">
        <title>Genome assemblies of Stephania.</title>
        <authorList>
            <person name="Yang L."/>
        </authorList>
    </citation>
    <scope>NUCLEOTIDE SEQUENCE [LARGE SCALE GENOMIC DNA]</scope>
    <source>
        <strain evidence="2">JXDWG</strain>
        <tissue evidence="2">Leaf</tissue>
    </source>
</reference>
<organism evidence="2 3">
    <name type="scientific">Stephania cephalantha</name>
    <dbReference type="NCBI Taxonomy" id="152367"/>
    <lineage>
        <taxon>Eukaryota</taxon>
        <taxon>Viridiplantae</taxon>
        <taxon>Streptophyta</taxon>
        <taxon>Embryophyta</taxon>
        <taxon>Tracheophyta</taxon>
        <taxon>Spermatophyta</taxon>
        <taxon>Magnoliopsida</taxon>
        <taxon>Ranunculales</taxon>
        <taxon>Menispermaceae</taxon>
        <taxon>Menispermoideae</taxon>
        <taxon>Cissampelideae</taxon>
        <taxon>Stephania</taxon>
    </lineage>
</organism>
<comment type="caution">
    <text evidence="2">The sequence shown here is derived from an EMBL/GenBank/DDBJ whole genome shotgun (WGS) entry which is preliminary data.</text>
</comment>
<proteinExistence type="predicted"/>
<evidence type="ECO:0000313" key="3">
    <source>
        <dbReference type="Proteomes" id="UP001419268"/>
    </source>
</evidence>
<gene>
    <name evidence="2" type="ORF">Scep_025433</name>
</gene>
<feature type="compositionally biased region" description="Basic residues" evidence="1">
    <location>
        <begin position="33"/>
        <end position="46"/>
    </location>
</feature>
<name>A0AAP0EIP3_9MAGN</name>
<keyword evidence="3" id="KW-1185">Reference proteome</keyword>
<sequence length="174" mass="19069">MTETAARSSGSREDANDAVQRQTSKGGEGEPPRRRRSGRRDTRQRRERPAACDIGGQQDATSVDWDATSADSSDSGEPPTRTTSRSGPGGGALWGKEGELTWQTRRGTAVVRPAAAVARRPELRRGWLDGGAAPVAARRRRCSQRGEKKRKKERSFARHEISKGEFELMTPLKA</sequence>
<evidence type="ECO:0000313" key="2">
    <source>
        <dbReference type="EMBL" id="KAK9093964.1"/>
    </source>
</evidence>
<dbReference type="AlphaFoldDB" id="A0AAP0EIP3"/>
<dbReference type="Proteomes" id="UP001419268">
    <property type="component" value="Unassembled WGS sequence"/>
</dbReference>
<dbReference type="EMBL" id="JBBNAG010000011">
    <property type="protein sequence ID" value="KAK9093964.1"/>
    <property type="molecule type" value="Genomic_DNA"/>
</dbReference>
<feature type="compositionally biased region" description="Low complexity" evidence="1">
    <location>
        <begin position="59"/>
        <end position="86"/>
    </location>
</feature>
<feature type="region of interest" description="Disordered" evidence="1">
    <location>
        <begin position="1"/>
        <end position="113"/>
    </location>
</feature>
<feature type="region of interest" description="Disordered" evidence="1">
    <location>
        <begin position="130"/>
        <end position="158"/>
    </location>
</feature>
<protein>
    <submittedName>
        <fullName evidence="2">Uncharacterized protein</fullName>
    </submittedName>
</protein>